<keyword evidence="4" id="KW-0804">Transcription</keyword>
<keyword evidence="5" id="KW-0539">Nucleus</keyword>
<keyword evidence="2" id="KW-0479">Metal-binding</keyword>
<evidence type="ECO:0000313" key="8">
    <source>
        <dbReference type="EMBL" id="THU84690.1"/>
    </source>
</evidence>
<name>A0A4S8L825_DENBC</name>
<dbReference type="InterPro" id="IPR001138">
    <property type="entry name" value="Zn2Cys6_DnaBD"/>
</dbReference>
<sequence length="877" mass="99783">MVASSKGDLFSPLRHSIVEDGPQSSDDSSGLHSPSFDAQFPRLHRNEFRYHDSVDIHHAAGILTAQFDYNPSLIVQQPPLIDATLEVPNPSPQHVTFPSNFSLPVRNQLGTEYLPHSPVNPSLPPTQAVGLVDFPHPSPERRLPNTQSHDPSYTRPSVNLSMAAPPIVSPVEHSEPSTSPIRPRDRKEISSVVIACRQCRSRKIRCDSTRPECNNCVRRSNKCEYDAQPRRRGPDKKPGTRQRSCKKRPADGSAPPPPKRKKTGPSDRTSDVRDSTSSVSSSQQQVTKENMADPKRTSTSSQHQSLKPLDIRSSAPDVHPGTSPSGLTFEEPGLIKYEYDQGFAKAPYPRPLDMNLNSIMRTQLPRTSHIQFPLPSSLIRSDQKLWWDDFLRTYPLEDIIESVRFLLNDAGHWLNFINVEFFERTIRNPEERLNLQPALILSCLAMATLMKSSEVEYGLQGRNQAMVLRQSAQNALESALRSDWVDASLAEAALILAFFETSVHPQYNPERVTNALILLDQIVSMLHLTTVDNDDPDVSRFSEGMVPIVNVAGPDDRDRRCSCLPPDTTHPPDHSTSWSYPVPWDRSWSPFQIRDEECRRLCWSAVGLIANYTAQCAAFDRETPALFLTDPSNFQLLFPGEVIDRVSPTYRSADSHSQKESVWALYCRSMLLWNFCIRMRRGDAMSEEEKAGFSNDAWSECQFLQDSLEMHICNLDTMVMYLTREYIYNSRLMVTHTLRSLHGLETRSIFINRRQGQEWIYYQQRVVKLVKLSIQDITDPHGHQLTRRPFQATWFSNQLAICLMLWNNDRSLVESLELAKSLLVPVDIMNALWPCPLQQHHCDEMRQRLIDECRSIGIEPPPGPEYAFSTFRRTTYG</sequence>
<feature type="compositionally biased region" description="Basic and acidic residues" evidence="6">
    <location>
        <begin position="264"/>
        <end position="274"/>
    </location>
</feature>
<evidence type="ECO:0000256" key="3">
    <source>
        <dbReference type="ARBA" id="ARBA00023015"/>
    </source>
</evidence>
<proteinExistence type="predicted"/>
<dbReference type="AlphaFoldDB" id="A0A4S8L825"/>
<feature type="compositionally biased region" description="Polar residues" evidence="6">
    <location>
        <begin position="144"/>
        <end position="160"/>
    </location>
</feature>
<dbReference type="CDD" id="cd00067">
    <property type="entry name" value="GAL4"/>
    <property type="match status" value="1"/>
</dbReference>
<evidence type="ECO:0000313" key="9">
    <source>
        <dbReference type="Proteomes" id="UP000297245"/>
    </source>
</evidence>
<evidence type="ECO:0000256" key="4">
    <source>
        <dbReference type="ARBA" id="ARBA00023163"/>
    </source>
</evidence>
<reference evidence="8 9" key="1">
    <citation type="journal article" date="2019" name="Nat. Ecol. Evol.">
        <title>Megaphylogeny resolves global patterns of mushroom evolution.</title>
        <authorList>
            <person name="Varga T."/>
            <person name="Krizsan K."/>
            <person name="Foldi C."/>
            <person name="Dima B."/>
            <person name="Sanchez-Garcia M."/>
            <person name="Sanchez-Ramirez S."/>
            <person name="Szollosi G.J."/>
            <person name="Szarkandi J.G."/>
            <person name="Papp V."/>
            <person name="Albert L."/>
            <person name="Andreopoulos W."/>
            <person name="Angelini C."/>
            <person name="Antonin V."/>
            <person name="Barry K.W."/>
            <person name="Bougher N.L."/>
            <person name="Buchanan P."/>
            <person name="Buyck B."/>
            <person name="Bense V."/>
            <person name="Catcheside P."/>
            <person name="Chovatia M."/>
            <person name="Cooper J."/>
            <person name="Damon W."/>
            <person name="Desjardin D."/>
            <person name="Finy P."/>
            <person name="Geml J."/>
            <person name="Haridas S."/>
            <person name="Hughes K."/>
            <person name="Justo A."/>
            <person name="Karasinski D."/>
            <person name="Kautmanova I."/>
            <person name="Kiss B."/>
            <person name="Kocsube S."/>
            <person name="Kotiranta H."/>
            <person name="LaButti K.M."/>
            <person name="Lechner B.E."/>
            <person name="Liimatainen K."/>
            <person name="Lipzen A."/>
            <person name="Lukacs Z."/>
            <person name="Mihaltcheva S."/>
            <person name="Morgado L.N."/>
            <person name="Niskanen T."/>
            <person name="Noordeloos M.E."/>
            <person name="Ohm R.A."/>
            <person name="Ortiz-Santana B."/>
            <person name="Ovrebo C."/>
            <person name="Racz N."/>
            <person name="Riley R."/>
            <person name="Savchenko A."/>
            <person name="Shiryaev A."/>
            <person name="Soop K."/>
            <person name="Spirin V."/>
            <person name="Szebenyi C."/>
            <person name="Tomsovsky M."/>
            <person name="Tulloss R.E."/>
            <person name="Uehling J."/>
            <person name="Grigoriev I.V."/>
            <person name="Vagvolgyi C."/>
            <person name="Papp T."/>
            <person name="Martin F.M."/>
            <person name="Miettinen O."/>
            <person name="Hibbett D.S."/>
            <person name="Nagy L.G."/>
        </authorList>
    </citation>
    <scope>NUCLEOTIDE SEQUENCE [LARGE SCALE GENOMIC DNA]</scope>
    <source>
        <strain evidence="8 9">CBS 962.96</strain>
    </source>
</reference>
<dbReference type="OrthoDB" id="10261408at2759"/>
<evidence type="ECO:0000256" key="2">
    <source>
        <dbReference type="ARBA" id="ARBA00022723"/>
    </source>
</evidence>
<feature type="region of interest" description="Disordered" evidence="6">
    <location>
        <begin position="226"/>
        <end position="330"/>
    </location>
</feature>
<feature type="domain" description="Zn(2)-C6 fungal-type" evidence="7">
    <location>
        <begin position="195"/>
        <end position="225"/>
    </location>
</feature>
<dbReference type="GO" id="GO:0008270">
    <property type="term" value="F:zinc ion binding"/>
    <property type="evidence" value="ECO:0007669"/>
    <property type="project" value="InterPro"/>
</dbReference>
<dbReference type="GO" id="GO:0005634">
    <property type="term" value="C:nucleus"/>
    <property type="evidence" value="ECO:0007669"/>
    <property type="project" value="UniProtKB-SubCell"/>
</dbReference>
<dbReference type="EMBL" id="ML179585">
    <property type="protein sequence ID" value="THU84690.1"/>
    <property type="molecule type" value="Genomic_DNA"/>
</dbReference>
<dbReference type="GO" id="GO:0000981">
    <property type="term" value="F:DNA-binding transcription factor activity, RNA polymerase II-specific"/>
    <property type="evidence" value="ECO:0007669"/>
    <property type="project" value="InterPro"/>
</dbReference>
<dbReference type="PROSITE" id="PS50048">
    <property type="entry name" value="ZN2_CY6_FUNGAL_2"/>
    <property type="match status" value="1"/>
</dbReference>
<dbReference type="SUPFAM" id="SSF57701">
    <property type="entry name" value="Zn2/Cys6 DNA-binding domain"/>
    <property type="match status" value="1"/>
</dbReference>
<feature type="compositionally biased region" description="Low complexity" evidence="6">
    <location>
        <begin position="275"/>
        <end position="287"/>
    </location>
</feature>
<evidence type="ECO:0000256" key="5">
    <source>
        <dbReference type="ARBA" id="ARBA00023242"/>
    </source>
</evidence>
<gene>
    <name evidence="8" type="ORF">K435DRAFT_971042</name>
</gene>
<dbReference type="Proteomes" id="UP000297245">
    <property type="component" value="Unassembled WGS sequence"/>
</dbReference>
<feature type="region of interest" description="Disordered" evidence="6">
    <location>
        <begin position="1"/>
        <end position="37"/>
    </location>
</feature>
<evidence type="ECO:0000256" key="1">
    <source>
        <dbReference type="ARBA" id="ARBA00004123"/>
    </source>
</evidence>
<protein>
    <recommendedName>
        <fullName evidence="7">Zn(2)-C6 fungal-type domain-containing protein</fullName>
    </recommendedName>
</protein>
<evidence type="ECO:0000259" key="7">
    <source>
        <dbReference type="PROSITE" id="PS50048"/>
    </source>
</evidence>
<dbReference type="InterPro" id="IPR036864">
    <property type="entry name" value="Zn2-C6_fun-type_DNA-bd_sf"/>
</dbReference>
<keyword evidence="9" id="KW-1185">Reference proteome</keyword>
<feature type="compositionally biased region" description="Basic residues" evidence="6">
    <location>
        <begin position="230"/>
        <end position="247"/>
    </location>
</feature>
<dbReference type="SMART" id="SM00066">
    <property type="entry name" value="GAL4"/>
    <property type="match status" value="1"/>
</dbReference>
<dbReference type="PROSITE" id="PS00463">
    <property type="entry name" value="ZN2_CY6_FUNGAL_1"/>
    <property type="match status" value="1"/>
</dbReference>
<dbReference type="Gene3D" id="4.10.240.10">
    <property type="entry name" value="Zn(2)-C6 fungal-type DNA-binding domain"/>
    <property type="match status" value="1"/>
</dbReference>
<dbReference type="InterPro" id="IPR050815">
    <property type="entry name" value="TF_fung"/>
</dbReference>
<evidence type="ECO:0000256" key="6">
    <source>
        <dbReference type="SAM" id="MobiDB-lite"/>
    </source>
</evidence>
<feature type="region of interest" description="Disordered" evidence="6">
    <location>
        <begin position="135"/>
        <end position="188"/>
    </location>
</feature>
<dbReference type="PANTHER" id="PTHR47338:SF5">
    <property type="entry name" value="ZN(II)2CYS6 TRANSCRIPTION FACTOR (EUROFUNG)"/>
    <property type="match status" value="1"/>
</dbReference>
<comment type="subcellular location">
    <subcellularLocation>
        <location evidence="1">Nucleus</location>
    </subcellularLocation>
</comment>
<organism evidence="8 9">
    <name type="scientific">Dendrothele bispora (strain CBS 962.96)</name>
    <dbReference type="NCBI Taxonomy" id="1314807"/>
    <lineage>
        <taxon>Eukaryota</taxon>
        <taxon>Fungi</taxon>
        <taxon>Dikarya</taxon>
        <taxon>Basidiomycota</taxon>
        <taxon>Agaricomycotina</taxon>
        <taxon>Agaricomycetes</taxon>
        <taxon>Agaricomycetidae</taxon>
        <taxon>Agaricales</taxon>
        <taxon>Agaricales incertae sedis</taxon>
        <taxon>Dendrothele</taxon>
    </lineage>
</organism>
<accession>A0A4S8L825</accession>
<dbReference type="Pfam" id="PF00172">
    <property type="entry name" value="Zn_clus"/>
    <property type="match status" value="1"/>
</dbReference>
<keyword evidence="3" id="KW-0805">Transcription regulation</keyword>
<dbReference type="PANTHER" id="PTHR47338">
    <property type="entry name" value="ZN(II)2CYS6 TRANSCRIPTION FACTOR (EUROFUNG)-RELATED"/>
    <property type="match status" value="1"/>
</dbReference>